<proteinExistence type="predicted"/>
<evidence type="ECO:0000313" key="1">
    <source>
        <dbReference type="EMBL" id="MEO9387044.1"/>
    </source>
</evidence>
<dbReference type="Proteomes" id="UP001462502">
    <property type="component" value="Unassembled WGS sequence"/>
</dbReference>
<dbReference type="EMBL" id="JBDXMI010000005">
    <property type="protein sequence ID" value="MEO9387044.1"/>
    <property type="molecule type" value="Genomic_DNA"/>
</dbReference>
<name>A0ABV0J0H9_9NEIS</name>
<accession>A0ABV0J0H9</accession>
<organism evidence="1 2">
    <name type="scientific">Chromobacterium phragmitis</name>
    <dbReference type="NCBI Taxonomy" id="2202141"/>
    <lineage>
        <taxon>Bacteria</taxon>
        <taxon>Pseudomonadati</taxon>
        <taxon>Pseudomonadota</taxon>
        <taxon>Betaproteobacteria</taxon>
        <taxon>Neisseriales</taxon>
        <taxon>Chromobacteriaceae</taxon>
        <taxon>Chromobacterium</taxon>
    </lineage>
</organism>
<dbReference type="RefSeq" id="WP_347950188.1">
    <property type="nucleotide sequence ID" value="NZ_JBDXMI010000005.1"/>
</dbReference>
<reference evidence="1 2" key="1">
    <citation type="submission" date="2024-05" db="EMBL/GenBank/DDBJ databases">
        <authorList>
            <person name="De Oliveira J.P."/>
            <person name="Noriler S.A."/>
            <person name="De Oliveira A.G."/>
            <person name="Sipoli D.S."/>
        </authorList>
    </citation>
    <scope>NUCLEOTIDE SEQUENCE [LARGE SCALE GENOMIC DNA]</scope>
    <source>
        <strain evidence="1 2">LABIM192</strain>
    </source>
</reference>
<comment type="caution">
    <text evidence="1">The sequence shown here is derived from an EMBL/GenBank/DDBJ whole genome shotgun (WGS) entry which is preliminary data.</text>
</comment>
<sequence length="109" mass="12581">FLIHGFIFFSTELPISPQCNFRCSLVFFLFSFKKSKRKRKKAEKKGGDGNPRFRRAAYFLTHSFKTGKTLFWWISWNGKMLIGQGFSRIPAAIHNSTGYFASGSLFLEP</sequence>
<protein>
    <submittedName>
        <fullName evidence="1">Uncharacterized protein</fullName>
    </submittedName>
</protein>
<evidence type="ECO:0000313" key="2">
    <source>
        <dbReference type="Proteomes" id="UP001462502"/>
    </source>
</evidence>
<feature type="non-terminal residue" evidence="1">
    <location>
        <position position="1"/>
    </location>
</feature>
<keyword evidence="2" id="KW-1185">Reference proteome</keyword>
<gene>
    <name evidence="1" type="ORF">ABI908_23405</name>
</gene>